<dbReference type="eggNOG" id="KOG1951">
    <property type="taxonomic scope" value="Eukaryota"/>
</dbReference>
<dbReference type="PANTHER" id="PTHR12858:SF2">
    <property type="entry name" value="RIBOSOME BIOGENESIS PROTEIN BMS1 HOMOLOG"/>
    <property type="match status" value="1"/>
</dbReference>
<protein>
    <recommendedName>
        <fullName evidence="12">Bms1-type G domain-containing protein</fullName>
    </recommendedName>
</protein>
<evidence type="ECO:0000313" key="14">
    <source>
        <dbReference type="Proteomes" id="UP000002009"/>
    </source>
</evidence>
<dbReference type="FunFam" id="3.40.50.300:FF:000105">
    <property type="entry name" value="BMS1 ribosome biogenesis factor"/>
    <property type="match status" value="1"/>
</dbReference>
<evidence type="ECO:0000256" key="1">
    <source>
        <dbReference type="ARBA" id="ARBA00004604"/>
    </source>
</evidence>
<keyword evidence="2" id="KW-0690">Ribosome biogenesis</keyword>
<comment type="subcellular location">
    <subcellularLocation>
        <location evidence="1">Nucleus</location>
        <location evidence="1">Nucleolus</location>
    </subcellularLocation>
</comment>
<evidence type="ECO:0000256" key="4">
    <source>
        <dbReference type="ARBA" id="ARBA00022741"/>
    </source>
</evidence>
<dbReference type="OrthoDB" id="10260897at2759"/>
<dbReference type="Pfam" id="PF22298">
    <property type="entry name" value="Tsr1_G-like"/>
    <property type="match status" value="1"/>
</dbReference>
<dbReference type="Pfam" id="PF08142">
    <property type="entry name" value="AARP2CN"/>
    <property type="match status" value="1"/>
</dbReference>
<keyword evidence="14" id="KW-1185">Reference proteome</keyword>
<proteinExistence type="inferred from homology"/>
<dbReference type="SUPFAM" id="SSF52540">
    <property type="entry name" value="P-loop containing nucleoside triphosphate hydrolases"/>
    <property type="match status" value="1"/>
</dbReference>
<keyword evidence="3" id="KW-0597">Phosphoprotein</keyword>
<dbReference type="GeneID" id="8250505"/>
<evidence type="ECO:0000259" key="12">
    <source>
        <dbReference type="PROSITE" id="PS51714"/>
    </source>
</evidence>
<evidence type="ECO:0000256" key="7">
    <source>
        <dbReference type="ARBA" id="ARBA00023134"/>
    </source>
</evidence>
<dbReference type="InterPro" id="IPR027417">
    <property type="entry name" value="P-loop_NTPase"/>
</dbReference>
<sequence>ESSQHKEHRPPRTGGKAKQRGKSGKTKVIDEGKLQGKNPRAFIFKSSSKAKKARTIAAEKQQRKLRVPVVDRQSNEPPPYVVVVQGPPACGKSTVIRSLVKHYTRHALSEVKGPITVVSGKKRRIQFVEVGNDLNEMIDAAKLADLVLLVVDGSYGFEMETFEFLNVLQVHGFPKVIGVLTHLDQFCDSKQLRKQKKSMKARFWSEIHNGAKLFYLNGTRNGQYLKRDTLNLARFISTAKFKPLTWRSTHPYVVGDRFEDITPPREENDVQHSECDVAIYGWLHGCNMRTGQLVHIAGVGDCTVDDIQTLPDPCPLPSSDKKQRKLVDQSKSIYAPMTDIGGLLYDKDAVYVNMDDRDVNFSRRIKEGENSSGSLRFDAESTEHKKAGIDMVYGLQDAQISLDDKLRASGIQFFVGRKTFKGDGVESLGYNKVDFQDKFQGFNSGNQAIDQHDSGNGPDYKEIRMRRAANFAKNHAVVEKEGKKIEEPDGNNISGHMEINMVTKTTAREICLFGTAYESHQDAQENNTPVPSNNSGGFFKRAGHMTSDAFDASKSITFEGSKFQHLLFFDDHGLGSRFVTGDWTAAACRNDHVTKSEAKLGRGKRGGDCADIYGNFEDLETGDFLGTTAGHPMTDDCRKIDEIVDMENHQNCKSIVKGVFPCKTKSIGKDGTIENDTSVCTDVNNPLSYFDYVKDALQERALKTHRELDRLPDTTREALEGYRPGSYLRLVLRSVPREWVVHFNPIRPILIGGLLASEDSFGYQHLRFKKHRWFGKVLKNQDPLIFSIGWRRFQSIPVYSVKDANGRYRMIKYTPEHMHCHATIYGPMIPQNTGVVAFQSLAEKVVSFRISATATVLEVDHSIKVMKKLKLVGLPTKVFKNTAYITGMFNSALEVAKFEGAALRTVSGIRGQVKKAAKLGQSAPHLTKSVHAGFHPHEEGTFRASFEDKLLLSDIVFLRSWVRVDVPKYFNPVTSSLVGKHGSWNGMRTVAQLRHERKLSIPVNRDSIYKHIARPLRVFNKLHVPKSLQRALPFESKPKIETKRMQRTLEQKRAVVFDSEEKSLATLVQQLSTIRNDRAGKVRCKAVSKREKRTKQIIKDEVWRKDLSRQERKKRYREQG</sequence>
<dbReference type="InParanoid" id="C1FDT9"/>
<dbReference type="Gene3D" id="3.40.50.300">
    <property type="entry name" value="P-loop containing nucleotide triphosphate hydrolases"/>
    <property type="match status" value="1"/>
</dbReference>
<accession>C1FDT9</accession>
<dbReference type="AlphaFoldDB" id="C1FDT9"/>
<evidence type="ECO:0000256" key="9">
    <source>
        <dbReference type="ARBA" id="ARBA00049117"/>
    </source>
</evidence>
<dbReference type="InterPro" id="IPR007034">
    <property type="entry name" value="BMS1_TSR1_C"/>
</dbReference>
<evidence type="ECO:0000256" key="5">
    <source>
        <dbReference type="ARBA" id="ARBA00022801"/>
    </source>
</evidence>
<dbReference type="InterPro" id="IPR039761">
    <property type="entry name" value="Bms1/Tsr1"/>
</dbReference>
<dbReference type="GO" id="GO:0005525">
    <property type="term" value="F:GTP binding"/>
    <property type="evidence" value="ECO:0007669"/>
    <property type="project" value="UniProtKB-KW"/>
</dbReference>
<comment type="catalytic activity">
    <reaction evidence="9">
        <text>GTP + H2O = GDP + phosphate + H(+)</text>
        <dbReference type="Rhea" id="RHEA:19669"/>
        <dbReference type="ChEBI" id="CHEBI:15377"/>
        <dbReference type="ChEBI" id="CHEBI:15378"/>
        <dbReference type="ChEBI" id="CHEBI:37565"/>
        <dbReference type="ChEBI" id="CHEBI:43474"/>
        <dbReference type="ChEBI" id="CHEBI:58189"/>
    </reaction>
    <physiologicalReaction direction="left-to-right" evidence="9">
        <dbReference type="Rhea" id="RHEA:19670"/>
    </physiologicalReaction>
</comment>
<organism evidence="13 14">
    <name type="scientific">Micromonas commoda (strain RCC299 / NOUM17 / CCMP2709)</name>
    <name type="common">Picoplanktonic green alga</name>
    <dbReference type="NCBI Taxonomy" id="296587"/>
    <lineage>
        <taxon>Eukaryota</taxon>
        <taxon>Viridiplantae</taxon>
        <taxon>Chlorophyta</taxon>
        <taxon>Mamiellophyceae</taxon>
        <taxon>Mamiellales</taxon>
        <taxon>Mamiellaceae</taxon>
        <taxon>Micromonas</taxon>
    </lineage>
</organism>
<dbReference type="GO" id="GO:0000462">
    <property type="term" value="P:maturation of SSU-rRNA from tricistronic rRNA transcript (SSU-rRNA, 5.8S rRNA, LSU-rRNA)"/>
    <property type="evidence" value="ECO:0007669"/>
    <property type="project" value="TreeGrafter"/>
</dbReference>
<dbReference type="SMART" id="SM01362">
    <property type="entry name" value="DUF663"/>
    <property type="match status" value="1"/>
</dbReference>
<feature type="domain" description="Bms1-type G" evidence="12">
    <location>
        <begin position="77"/>
        <end position="242"/>
    </location>
</feature>
<feature type="compositionally biased region" description="Basic residues" evidence="11">
    <location>
        <begin position="1"/>
        <end position="25"/>
    </location>
</feature>
<dbReference type="GO" id="GO:0005654">
    <property type="term" value="C:nucleoplasm"/>
    <property type="evidence" value="ECO:0007669"/>
    <property type="project" value="UniProtKB-ARBA"/>
</dbReference>
<dbReference type="Proteomes" id="UP000002009">
    <property type="component" value="Chromosome 1"/>
</dbReference>
<dbReference type="PROSITE" id="PS51714">
    <property type="entry name" value="G_BMS1"/>
    <property type="match status" value="1"/>
</dbReference>
<evidence type="ECO:0000256" key="11">
    <source>
        <dbReference type="SAM" id="MobiDB-lite"/>
    </source>
</evidence>
<dbReference type="InterPro" id="IPR037875">
    <property type="entry name" value="Bms1_N"/>
</dbReference>
<feature type="non-terminal residue" evidence="13">
    <location>
        <position position="1120"/>
    </location>
</feature>
<dbReference type="GO" id="GO:0030686">
    <property type="term" value="C:90S preribosome"/>
    <property type="evidence" value="ECO:0007669"/>
    <property type="project" value="TreeGrafter"/>
</dbReference>
<dbReference type="GO" id="GO:0003924">
    <property type="term" value="F:GTPase activity"/>
    <property type="evidence" value="ECO:0007669"/>
    <property type="project" value="TreeGrafter"/>
</dbReference>
<dbReference type="Pfam" id="PF04950">
    <property type="entry name" value="RIBIOP_C"/>
    <property type="match status" value="1"/>
</dbReference>
<evidence type="ECO:0000256" key="8">
    <source>
        <dbReference type="ARBA" id="ARBA00023242"/>
    </source>
</evidence>
<dbReference type="InterPro" id="IPR030387">
    <property type="entry name" value="G_Bms1/Tsr1_dom"/>
</dbReference>
<dbReference type="GO" id="GO:0032040">
    <property type="term" value="C:small-subunit processome"/>
    <property type="evidence" value="ECO:0007669"/>
    <property type="project" value="UniProtKB-ARBA"/>
</dbReference>
<evidence type="ECO:0000256" key="10">
    <source>
        <dbReference type="ARBA" id="ARBA00061391"/>
    </source>
</evidence>
<dbReference type="OMA" id="KLHVPMV"/>
<keyword evidence="6" id="KW-0067">ATP-binding</keyword>
<dbReference type="PANTHER" id="PTHR12858">
    <property type="entry name" value="RIBOSOME BIOGENESIS PROTEIN"/>
    <property type="match status" value="1"/>
</dbReference>
<reference evidence="13 14" key="1">
    <citation type="journal article" date="2009" name="Science">
        <title>Green evolution and dynamic adaptations revealed by genomes of the marine picoeukaryotes Micromonas.</title>
        <authorList>
            <person name="Worden A.Z."/>
            <person name="Lee J.H."/>
            <person name="Mock T."/>
            <person name="Rouze P."/>
            <person name="Simmons M.P."/>
            <person name="Aerts A.L."/>
            <person name="Allen A.E."/>
            <person name="Cuvelier M.L."/>
            <person name="Derelle E."/>
            <person name="Everett M.V."/>
            <person name="Foulon E."/>
            <person name="Grimwood J."/>
            <person name="Gundlach H."/>
            <person name="Henrissat B."/>
            <person name="Napoli C."/>
            <person name="McDonald S.M."/>
            <person name="Parker M.S."/>
            <person name="Rombauts S."/>
            <person name="Salamov A."/>
            <person name="Von Dassow P."/>
            <person name="Badger J.H."/>
            <person name="Coutinho P.M."/>
            <person name="Demir E."/>
            <person name="Dubchak I."/>
            <person name="Gentemann C."/>
            <person name="Eikrem W."/>
            <person name="Gready J.E."/>
            <person name="John U."/>
            <person name="Lanier W."/>
            <person name="Lindquist E.A."/>
            <person name="Lucas S."/>
            <person name="Mayer K.F."/>
            <person name="Moreau H."/>
            <person name="Not F."/>
            <person name="Otillar R."/>
            <person name="Panaud O."/>
            <person name="Pangilinan J."/>
            <person name="Paulsen I."/>
            <person name="Piegu B."/>
            <person name="Poliakov A."/>
            <person name="Robbens S."/>
            <person name="Schmutz J."/>
            <person name="Toulza E."/>
            <person name="Wyss T."/>
            <person name="Zelensky A."/>
            <person name="Zhou K."/>
            <person name="Armbrust E.V."/>
            <person name="Bhattacharya D."/>
            <person name="Goodenough U.W."/>
            <person name="Van de Peer Y."/>
            <person name="Grigoriev I.V."/>
        </authorList>
    </citation>
    <scope>NUCLEOTIDE SEQUENCE [LARGE SCALE GENOMIC DNA]</scope>
    <source>
        <strain evidence="14">RCC299 / NOUM17</strain>
    </source>
</reference>
<dbReference type="InterPro" id="IPR012948">
    <property type="entry name" value="AARP2CN"/>
</dbReference>
<dbReference type="FunCoup" id="C1FDT9">
    <property type="interactions" value="1957"/>
</dbReference>
<evidence type="ECO:0000256" key="2">
    <source>
        <dbReference type="ARBA" id="ARBA00022517"/>
    </source>
</evidence>
<evidence type="ECO:0000256" key="6">
    <source>
        <dbReference type="ARBA" id="ARBA00022840"/>
    </source>
</evidence>
<dbReference type="RefSeq" id="XP_002507192.1">
    <property type="nucleotide sequence ID" value="XM_002507146.1"/>
</dbReference>
<feature type="non-terminal residue" evidence="13">
    <location>
        <position position="1"/>
    </location>
</feature>
<gene>
    <name evidence="13" type="ORF">MICPUN_65205</name>
</gene>
<dbReference type="SMART" id="SM00785">
    <property type="entry name" value="AARP2CN"/>
    <property type="match status" value="1"/>
</dbReference>
<dbReference type="KEGG" id="mis:MICPUN_65205"/>
<keyword evidence="7" id="KW-0342">GTP-binding</keyword>
<dbReference type="STRING" id="296587.C1FDT9"/>
<dbReference type="GO" id="GO:0005524">
    <property type="term" value="F:ATP binding"/>
    <property type="evidence" value="ECO:0007669"/>
    <property type="project" value="UniProtKB-KW"/>
</dbReference>
<dbReference type="GO" id="GO:0034511">
    <property type="term" value="F:U3 snoRNA binding"/>
    <property type="evidence" value="ECO:0007669"/>
    <property type="project" value="TreeGrafter"/>
</dbReference>
<keyword evidence="4" id="KW-0547">Nucleotide-binding</keyword>
<dbReference type="CDD" id="cd01882">
    <property type="entry name" value="BMS1"/>
    <property type="match status" value="1"/>
</dbReference>
<feature type="region of interest" description="Disordered" evidence="11">
    <location>
        <begin position="1"/>
        <end position="37"/>
    </location>
</feature>
<comment type="similarity">
    <text evidence="10">Belongs to the TRAFAC class translation factor GTPase superfamily. Bms1-like GTPase family. BMS1 subfamily.</text>
</comment>
<keyword evidence="8" id="KW-0539">Nucleus</keyword>
<evidence type="ECO:0000256" key="3">
    <source>
        <dbReference type="ARBA" id="ARBA00022553"/>
    </source>
</evidence>
<dbReference type="GO" id="GO:0000479">
    <property type="term" value="P:endonucleolytic cleavage of tricistronic rRNA transcript (SSU-rRNA, 5.8S rRNA, LSU-rRNA)"/>
    <property type="evidence" value="ECO:0007669"/>
    <property type="project" value="TreeGrafter"/>
</dbReference>
<dbReference type="EMBL" id="CP001574">
    <property type="protein sequence ID" value="ACO68450.1"/>
    <property type="molecule type" value="Genomic_DNA"/>
</dbReference>
<name>C1FDT9_MICCC</name>
<evidence type="ECO:0000313" key="13">
    <source>
        <dbReference type="EMBL" id="ACO68450.1"/>
    </source>
</evidence>
<keyword evidence="5" id="KW-0378">Hydrolase</keyword>